<dbReference type="EMBL" id="JADGIZ020000022">
    <property type="protein sequence ID" value="KAL2915578.1"/>
    <property type="molecule type" value="Genomic_DNA"/>
</dbReference>
<dbReference type="NCBIfam" id="TIGR00396">
    <property type="entry name" value="leuS_bact"/>
    <property type="match status" value="1"/>
</dbReference>
<evidence type="ECO:0000256" key="8">
    <source>
        <dbReference type="ARBA" id="ARBA00030520"/>
    </source>
</evidence>
<dbReference type="PRINTS" id="PR00985">
    <property type="entry name" value="TRNASYNTHLEU"/>
</dbReference>
<organism evidence="11 12">
    <name type="scientific">Polyrhizophydium stewartii</name>
    <dbReference type="NCBI Taxonomy" id="2732419"/>
    <lineage>
        <taxon>Eukaryota</taxon>
        <taxon>Fungi</taxon>
        <taxon>Fungi incertae sedis</taxon>
        <taxon>Chytridiomycota</taxon>
        <taxon>Chytridiomycota incertae sedis</taxon>
        <taxon>Chytridiomycetes</taxon>
        <taxon>Rhizophydiales</taxon>
        <taxon>Rhizophydiales incertae sedis</taxon>
        <taxon>Polyrhizophydium</taxon>
    </lineage>
</organism>
<dbReference type="SUPFAM" id="SSF52374">
    <property type="entry name" value="Nucleotidylyl transferase"/>
    <property type="match status" value="1"/>
</dbReference>
<evidence type="ECO:0000256" key="7">
    <source>
        <dbReference type="ARBA" id="ARBA00023146"/>
    </source>
</evidence>
<dbReference type="CDD" id="cd00812">
    <property type="entry name" value="LeuRS_core"/>
    <property type="match status" value="1"/>
</dbReference>
<dbReference type="PANTHER" id="PTHR43740:SF2">
    <property type="entry name" value="LEUCINE--TRNA LIGASE, MITOCHONDRIAL"/>
    <property type="match status" value="1"/>
</dbReference>
<dbReference type="EC" id="6.1.1.4" evidence="2"/>
<dbReference type="InterPro" id="IPR002302">
    <property type="entry name" value="Leu-tRNA-ligase"/>
</dbReference>
<reference evidence="11 12" key="1">
    <citation type="submission" date="2023-09" db="EMBL/GenBank/DDBJ databases">
        <title>Pangenome analysis of Batrachochytrium dendrobatidis and related Chytrids.</title>
        <authorList>
            <person name="Yacoub M.N."/>
            <person name="Stajich J.E."/>
            <person name="James T.Y."/>
        </authorList>
    </citation>
    <scope>NUCLEOTIDE SEQUENCE [LARGE SCALE GENOMIC DNA]</scope>
    <source>
        <strain evidence="11 12">JEL0888</strain>
    </source>
</reference>
<keyword evidence="5 9" id="KW-0067">ATP-binding</keyword>
<dbReference type="PANTHER" id="PTHR43740">
    <property type="entry name" value="LEUCYL-TRNA SYNTHETASE"/>
    <property type="match status" value="1"/>
</dbReference>
<keyword evidence="12" id="KW-1185">Reference proteome</keyword>
<sequence>MFPCPSGSLHMGHARVCSLSDVLARFHRQSWHSRLASGRKVVHPIGWDAFGLPAENAAIERGLAPAAWTQSNIAHMRTQLAALGAAFDWHRELSTSDPAYFRWTQHLFLRLWRAGLVERREALVNWDPVDGTVLANEQVSPDGRAERSGARVELRRLAQWFFKITHYAEDLVGDLDALDWPDSVKQQQLNWIGLQHGVALDLAVAPHGEPAAVPARLEVFVPDAATSTERHGLCIAVGPEHPILTSLSASRAARVAEWLQHAMRTTSHAAHDAAGMPPGVWTGLVARHPLDSSARLPVVVTADMLREPSACRLVAAVAGDSSDGVMDAAKALAHGIAGADSELAVWIAENAGSDGLAASVRINTDAWLDGGVACRASSHRLRDWLVSRQRSWGTPIPIPVPVPDDQLPVTHTWTASSTHKAALGDSDAAACACPKCNGVARHEADTMDTFVDSSWYWLRYLDPHNTSAMASPTCSAQLPVDVYIGGIEHAIMHLLYARFIAKFLAADGVVALERVVLGTAYRCPDSGKYLASTDVDTSGEPRVVATGKRAIVSIEKMSKSKHNGVDPMPVFERHGVDATRLYLLYRAAPQDELVWDSAAIVGMERFLARVRTLVDGVCAAGSGGSIASSSPAESGTASSATLAKAMADAREQVTAAMAHFGFPVAVASLIKLSHAAAECPPHHAQTRRAVDLLLRLLHPFAPVVTLELAGRLAGAPVTTEQLAWPSAADAAFEAAVQICVLQINGKKAAVVEDVPAVIAHDHAAIQAHVLASPAVAQLLADPATGAQREPRRIVVAKTGKLVNMVVMVGRILLRPRGAWGARAC</sequence>
<evidence type="ECO:0000259" key="10">
    <source>
        <dbReference type="Pfam" id="PF00133"/>
    </source>
</evidence>
<keyword evidence="7 9" id="KW-0030">Aminoacyl-tRNA synthetase</keyword>
<evidence type="ECO:0000256" key="4">
    <source>
        <dbReference type="ARBA" id="ARBA00022741"/>
    </source>
</evidence>
<comment type="similarity">
    <text evidence="1 9">Belongs to the class-I aminoacyl-tRNA synthetase family.</text>
</comment>
<gene>
    <name evidence="11" type="primary">NAM2_4</name>
    <name evidence="11" type="ORF">HK105_204762</name>
</gene>
<evidence type="ECO:0000256" key="9">
    <source>
        <dbReference type="RuleBase" id="RU363035"/>
    </source>
</evidence>
<evidence type="ECO:0000313" key="11">
    <source>
        <dbReference type="EMBL" id="KAL2915578.1"/>
    </source>
</evidence>
<evidence type="ECO:0000256" key="1">
    <source>
        <dbReference type="ARBA" id="ARBA00005594"/>
    </source>
</evidence>
<proteinExistence type="inferred from homology"/>
<keyword evidence="3 9" id="KW-0436">Ligase</keyword>
<evidence type="ECO:0000256" key="2">
    <source>
        <dbReference type="ARBA" id="ARBA00013164"/>
    </source>
</evidence>
<name>A0ABR4N7R7_9FUNG</name>
<dbReference type="Pfam" id="PF00133">
    <property type="entry name" value="tRNA-synt_1"/>
    <property type="match status" value="3"/>
</dbReference>
<feature type="domain" description="Aminoacyl-tRNA synthetase class Ia" evidence="10">
    <location>
        <begin position="555"/>
        <end position="591"/>
    </location>
</feature>
<dbReference type="InterPro" id="IPR001412">
    <property type="entry name" value="aa-tRNA-synth_I_CS"/>
</dbReference>
<evidence type="ECO:0000256" key="5">
    <source>
        <dbReference type="ARBA" id="ARBA00022840"/>
    </source>
</evidence>
<dbReference type="InterPro" id="IPR009080">
    <property type="entry name" value="tRNAsynth_Ia_anticodon-bd"/>
</dbReference>
<accession>A0ABR4N7R7</accession>
<evidence type="ECO:0000256" key="3">
    <source>
        <dbReference type="ARBA" id="ARBA00022598"/>
    </source>
</evidence>
<dbReference type="Gene3D" id="1.10.730.10">
    <property type="entry name" value="Isoleucyl-tRNA Synthetase, Domain 1"/>
    <property type="match status" value="1"/>
</dbReference>
<evidence type="ECO:0000313" key="12">
    <source>
        <dbReference type="Proteomes" id="UP001527925"/>
    </source>
</evidence>
<comment type="caution">
    <text evidence="11">The sequence shown here is derived from an EMBL/GenBank/DDBJ whole genome shotgun (WGS) entry which is preliminary data.</text>
</comment>
<keyword evidence="6 9" id="KW-0648">Protein biosynthesis</keyword>
<dbReference type="InterPro" id="IPR014729">
    <property type="entry name" value="Rossmann-like_a/b/a_fold"/>
</dbReference>
<dbReference type="GO" id="GO:0004823">
    <property type="term" value="F:leucine-tRNA ligase activity"/>
    <property type="evidence" value="ECO:0007669"/>
    <property type="project" value="UniProtKB-EC"/>
</dbReference>
<dbReference type="PROSITE" id="PS00178">
    <property type="entry name" value="AA_TRNA_LIGASE_I"/>
    <property type="match status" value="1"/>
</dbReference>
<feature type="domain" description="Aminoacyl-tRNA synthetase class Ia" evidence="10">
    <location>
        <begin position="381"/>
        <end position="488"/>
    </location>
</feature>
<dbReference type="Gene3D" id="3.40.50.620">
    <property type="entry name" value="HUPs"/>
    <property type="match status" value="2"/>
</dbReference>
<dbReference type="Proteomes" id="UP001527925">
    <property type="component" value="Unassembled WGS sequence"/>
</dbReference>
<protein>
    <recommendedName>
        <fullName evidence="2">leucine--tRNA ligase</fullName>
        <ecNumber evidence="2">6.1.1.4</ecNumber>
    </recommendedName>
    <alternativeName>
        <fullName evidence="8">Leucyl-tRNA synthetase</fullName>
    </alternativeName>
</protein>
<keyword evidence="4 9" id="KW-0547">Nucleotide-binding</keyword>
<feature type="domain" description="Aminoacyl-tRNA synthetase class Ia" evidence="10">
    <location>
        <begin position="3"/>
        <end position="192"/>
    </location>
</feature>
<dbReference type="SUPFAM" id="SSF47323">
    <property type="entry name" value="Anticodon-binding domain of a subclass of class I aminoacyl-tRNA synthetases"/>
    <property type="match status" value="1"/>
</dbReference>
<evidence type="ECO:0000256" key="6">
    <source>
        <dbReference type="ARBA" id="ARBA00022917"/>
    </source>
</evidence>
<dbReference type="InterPro" id="IPR002300">
    <property type="entry name" value="aa-tRNA-synth_Ia"/>
</dbReference>